<dbReference type="RefSeq" id="WP_283761112.1">
    <property type="nucleotide sequence ID" value="NZ_JAQPOK010000018.1"/>
</dbReference>
<dbReference type="EMBL" id="JAQPOK010000018">
    <property type="protein sequence ID" value="MDJ1177784.1"/>
    <property type="molecule type" value="Genomic_DNA"/>
</dbReference>
<dbReference type="InterPro" id="IPR002716">
    <property type="entry name" value="PIN_dom"/>
</dbReference>
<gene>
    <name evidence="2" type="ORF">PJF56_02790</name>
</gene>
<reference evidence="2 3" key="1">
    <citation type="submission" date="2023-01" db="EMBL/GenBank/DDBJ databases">
        <title>Novel diversity within Roseofilum (Cyanobacteria; Desertifilaceae) from marine benthic mats with descriptions of four novel species.</title>
        <authorList>
            <person name="Wang Y."/>
            <person name="Berthold D.E."/>
            <person name="Hu J."/>
            <person name="Lefler F.W."/>
            <person name="Laughinghouse H.D. IV."/>
        </authorList>
    </citation>
    <scope>NUCLEOTIDE SEQUENCE [LARGE SCALE GENOMIC DNA]</scope>
    <source>
        <strain evidence="2 3">BLCC-M91</strain>
    </source>
</reference>
<evidence type="ECO:0000259" key="1">
    <source>
        <dbReference type="Pfam" id="PF01850"/>
    </source>
</evidence>
<organism evidence="2 3">
    <name type="scientific">Roseofilum halophilum BLCC-M91</name>
    <dbReference type="NCBI Taxonomy" id="3022259"/>
    <lineage>
        <taxon>Bacteria</taxon>
        <taxon>Bacillati</taxon>
        <taxon>Cyanobacteriota</taxon>
        <taxon>Cyanophyceae</taxon>
        <taxon>Desertifilales</taxon>
        <taxon>Desertifilaceae</taxon>
        <taxon>Roseofilum</taxon>
        <taxon>Roseofilum halophilum</taxon>
    </lineage>
</organism>
<dbReference type="SUPFAM" id="SSF88723">
    <property type="entry name" value="PIN domain-like"/>
    <property type="match status" value="1"/>
</dbReference>
<sequence length="151" mass="16986">MGYKVYLDTSVYNRPFDDQTQPKIFLETQAVAIILQSIKAQIFELVSSSVLEYENSRNPDPVKRKAMSQSLQIAGSRLNVDDMIKQRGQELEHNGLKAVDALHVACAEAASSNYFITCDKRLINRCSNLAIKVMNPVDFVLEISNDDSNEE</sequence>
<proteinExistence type="predicted"/>
<evidence type="ECO:0000313" key="2">
    <source>
        <dbReference type="EMBL" id="MDJ1177784.1"/>
    </source>
</evidence>
<keyword evidence="3" id="KW-1185">Reference proteome</keyword>
<dbReference type="InterPro" id="IPR029060">
    <property type="entry name" value="PIN-like_dom_sf"/>
</dbReference>
<comment type="caution">
    <text evidence="2">The sequence shown here is derived from an EMBL/GenBank/DDBJ whole genome shotgun (WGS) entry which is preliminary data.</text>
</comment>
<protein>
    <submittedName>
        <fullName evidence="2">PIN domain-containing protein</fullName>
    </submittedName>
</protein>
<feature type="domain" description="PIN" evidence="1">
    <location>
        <begin position="5"/>
        <end position="123"/>
    </location>
</feature>
<evidence type="ECO:0000313" key="3">
    <source>
        <dbReference type="Proteomes" id="UP001231370"/>
    </source>
</evidence>
<accession>A0ABT7BGS4</accession>
<dbReference type="Pfam" id="PF01850">
    <property type="entry name" value="PIN"/>
    <property type="match status" value="1"/>
</dbReference>
<name>A0ABT7BGS4_9CYAN</name>
<dbReference type="Proteomes" id="UP001231370">
    <property type="component" value="Unassembled WGS sequence"/>
</dbReference>
<dbReference type="Gene3D" id="3.40.50.1010">
    <property type="entry name" value="5'-nuclease"/>
    <property type="match status" value="1"/>
</dbReference>